<sequence length="647" mass="72748">MVGEIDTSTPFQSVKAAVNLFGEAAFSGKSPTIEKKKSHSADRVLAKETQLHLAQIELNKLKEQLRDAETLKVQVLAELDVAHQTVNELTHKLKVVVSESKDLATKVTEERKSQVEVASNGITKENDGTLRLDIEAEREKCSEAITELDSPKQVNRSIQQQNYDTSQTETTTAINQVAEAENTSTANKYRVDELSREIAAVQESISQVKLATNQTQEEEENVCNENNAQKQLHKASLQDSANKLLPLERKFDPELSKNLENQFTATMSDIESLQKQMDFTKTSDLDLVKIAASELDGVKESLHKVTEEKSSLHNLVELLKVEMENENKQHSELKEKDGETQYIAKSLHVKLQNAKHELELVLAGEAKVRGSSKEMSSILHQLIAESEDAKRGAEEMKKKAEELKRESESTRTILEEAEKKLRDAMEEAEEAKAAEARALEQIQILSEMTNATRASTSESKANIRISREEFESLSRNVEEAAKLAEMKVTAAMSLVEAVKASEKETMKRFEALQEKIDETRAATVEALKKAEMAEADKRAVECELRRWGEREQKKAASRIMAETENYSIQNQNHPAKKTEEATFISSPQMFLTQKYNLPVTKPESPKLEKSKTSVTTKALMKSLSGIFRKKRNVVEFSSPYFSPYERS</sequence>
<dbReference type="Proteomes" id="UP001454036">
    <property type="component" value="Unassembled WGS sequence"/>
</dbReference>
<evidence type="ECO:0000256" key="3">
    <source>
        <dbReference type="SAM" id="Coils"/>
    </source>
</evidence>
<evidence type="ECO:0000256" key="4">
    <source>
        <dbReference type="SAM" id="MobiDB-lite"/>
    </source>
</evidence>
<evidence type="ECO:0008006" key="7">
    <source>
        <dbReference type="Google" id="ProtNLM"/>
    </source>
</evidence>
<evidence type="ECO:0000313" key="6">
    <source>
        <dbReference type="Proteomes" id="UP001454036"/>
    </source>
</evidence>
<comment type="caution">
    <text evidence="5">The sequence shown here is derived from an EMBL/GenBank/DDBJ whole genome shotgun (WGS) entry which is preliminary data.</text>
</comment>
<feature type="coiled-coil region" evidence="3">
    <location>
        <begin position="44"/>
        <end position="78"/>
    </location>
</feature>
<dbReference type="PANTHER" id="PTHR32054:SF93">
    <property type="entry name" value="WEB FAMILY"/>
    <property type="match status" value="1"/>
</dbReference>
<proteinExistence type="inferred from homology"/>
<dbReference type="Pfam" id="PF05701">
    <property type="entry name" value="WEMBL"/>
    <property type="match status" value="1"/>
</dbReference>
<dbReference type="GO" id="GO:0009903">
    <property type="term" value="P:chloroplast avoidance movement"/>
    <property type="evidence" value="ECO:0007669"/>
    <property type="project" value="TreeGrafter"/>
</dbReference>
<name>A0AAV3R2D9_LITER</name>
<keyword evidence="2 3" id="KW-0175">Coiled coil</keyword>
<dbReference type="EMBL" id="BAABME010007121">
    <property type="protein sequence ID" value="GAA0170168.1"/>
    <property type="molecule type" value="Genomic_DNA"/>
</dbReference>
<dbReference type="InterPro" id="IPR008545">
    <property type="entry name" value="Web"/>
</dbReference>
<feature type="region of interest" description="Disordered" evidence="4">
    <location>
        <begin position="389"/>
        <end position="410"/>
    </location>
</feature>
<evidence type="ECO:0000313" key="5">
    <source>
        <dbReference type="EMBL" id="GAA0170168.1"/>
    </source>
</evidence>
<dbReference type="GO" id="GO:0009904">
    <property type="term" value="P:chloroplast accumulation movement"/>
    <property type="evidence" value="ECO:0007669"/>
    <property type="project" value="TreeGrafter"/>
</dbReference>
<dbReference type="AlphaFoldDB" id="A0AAV3R2D9"/>
<evidence type="ECO:0000256" key="2">
    <source>
        <dbReference type="ARBA" id="ARBA00023054"/>
    </source>
</evidence>
<organism evidence="5 6">
    <name type="scientific">Lithospermum erythrorhizon</name>
    <name type="common">Purple gromwell</name>
    <name type="synonym">Lithospermum officinale var. erythrorhizon</name>
    <dbReference type="NCBI Taxonomy" id="34254"/>
    <lineage>
        <taxon>Eukaryota</taxon>
        <taxon>Viridiplantae</taxon>
        <taxon>Streptophyta</taxon>
        <taxon>Embryophyta</taxon>
        <taxon>Tracheophyta</taxon>
        <taxon>Spermatophyta</taxon>
        <taxon>Magnoliopsida</taxon>
        <taxon>eudicotyledons</taxon>
        <taxon>Gunneridae</taxon>
        <taxon>Pentapetalae</taxon>
        <taxon>asterids</taxon>
        <taxon>lamiids</taxon>
        <taxon>Boraginales</taxon>
        <taxon>Boraginaceae</taxon>
        <taxon>Boraginoideae</taxon>
        <taxon>Lithospermeae</taxon>
        <taxon>Lithospermum</taxon>
    </lineage>
</organism>
<dbReference type="PANTHER" id="PTHR32054">
    <property type="entry name" value="HEAVY CHAIN, PUTATIVE, EXPRESSED-RELATED-RELATED"/>
    <property type="match status" value="1"/>
</dbReference>
<keyword evidence="6" id="KW-1185">Reference proteome</keyword>
<dbReference type="GO" id="GO:0005829">
    <property type="term" value="C:cytosol"/>
    <property type="evidence" value="ECO:0007669"/>
    <property type="project" value="TreeGrafter"/>
</dbReference>
<evidence type="ECO:0000256" key="1">
    <source>
        <dbReference type="ARBA" id="ARBA00005485"/>
    </source>
</evidence>
<protein>
    <recommendedName>
        <fullName evidence="7">WEB family protein</fullName>
    </recommendedName>
</protein>
<reference evidence="5 6" key="1">
    <citation type="submission" date="2024-01" db="EMBL/GenBank/DDBJ databases">
        <title>The complete chloroplast genome sequence of Lithospermum erythrorhizon: insights into the phylogenetic relationship among Boraginaceae species and the maternal lineages of purple gromwells.</title>
        <authorList>
            <person name="Okada T."/>
            <person name="Watanabe K."/>
        </authorList>
    </citation>
    <scope>NUCLEOTIDE SEQUENCE [LARGE SCALE GENOMIC DNA]</scope>
</reference>
<comment type="similarity">
    <text evidence="1">Belongs to the WEB family.</text>
</comment>
<gene>
    <name evidence="5" type="ORF">LIER_24487</name>
</gene>
<accession>A0AAV3R2D9</accession>